<keyword evidence="2" id="KW-0067">ATP-binding</keyword>
<dbReference type="InterPro" id="IPR011545">
    <property type="entry name" value="DEAD/DEAH_box_helicase_dom"/>
</dbReference>
<name>A0A1T5HVW6_9GAMM</name>
<evidence type="ECO:0000259" key="1">
    <source>
        <dbReference type="PROSITE" id="PS51192"/>
    </source>
</evidence>
<evidence type="ECO:0000313" key="2">
    <source>
        <dbReference type="EMBL" id="SKC30994.1"/>
    </source>
</evidence>
<dbReference type="Proteomes" id="UP000189966">
    <property type="component" value="Unassembled WGS sequence"/>
</dbReference>
<dbReference type="GO" id="GO:0004386">
    <property type="term" value="F:helicase activity"/>
    <property type="evidence" value="ECO:0007669"/>
    <property type="project" value="UniProtKB-KW"/>
</dbReference>
<dbReference type="EMBL" id="FUZI01000001">
    <property type="protein sequence ID" value="SKC30994.1"/>
    <property type="molecule type" value="Genomic_DNA"/>
</dbReference>
<dbReference type="OrthoDB" id="5619281at2"/>
<keyword evidence="2" id="KW-0378">Hydrolase</keyword>
<dbReference type="SMART" id="SM00487">
    <property type="entry name" value="DEXDc"/>
    <property type="match status" value="1"/>
</dbReference>
<dbReference type="InterPro" id="IPR027417">
    <property type="entry name" value="P-loop_NTPase"/>
</dbReference>
<dbReference type="AlphaFoldDB" id="A0A1T5HVW6"/>
<reference evidence="2 3" key="1">
    <citation type="submission" date="2017-02" db="EMBL/GenBank/DDBJ databases">
        <authorList>
            <person name="Peterson S.W."/>
        </authorList>
    </citation>
    <scope>NUCLEOTIDE SEQUENCE [LARGE SCALE GENOMIC DNA]</scope>
    <source>
        <strain evidence="3">type strain: NCCB 100098</strain>
    </source>
</reference>
<evidence type="ECO:0000313" key="3">
    <source>
        <dbReference type="Proteomes" id="UP000189966"/>
    </source>
</evidence>
<dbReference type="Gene3D" id="3.40.50.300">
    <property type="entry name" value="P-loop containing nucleotide triphosphate hydrolases"/>
    <property type="match status" value="2"/>
</dbReference>
<dbReference type="GO" id="GO:0005524">
    <property type="term" value="F:ATP binding"/>
    <property type="evidence" value="ECO:0007669"/>
    <property type="project" value="InterPro"/>
</dbReference>
<dbReference type="Pfam" id="PF00270">
    <property type="entry name" value="DEAD"/>
    <property type="match status" value="1"/>
</dbReference>
<keyword evidence="2" id="KW-0347">Helicase</keyword>
<organism evidence="2 3">
    <name type="scientific">Photobacterium piscicola</name>
    <dbReference type="NCBI Taxonomy" id="1378299"/>
    <lineage>
        <taxon>Bacteria</taxon>
        <taxon>Pseudomonadati</taxon>
        <taxon>Pseudomonadota</taxon>
        <taxon>Gammaproteobacteria</taxon>
        <taxon>Vibrionales</taxon>
        <taxon>Vibrionaceae</taxon>
        <taxon>Photobacterium</taxon>
    </lineage>
</organism>
<gene>
    <name evidence="2" type="ORF">CZ809_00472</name>
</gene>
<dbReference type="RefSeq" id="WP_080155833.1">
    <property type="nucleotide sequence ID" value="NZ_FUZI01000001.1"/>
</dbReference>
<sequence length="665" mass="74863">MELISSITVCGHAVQTSLNGMSEFQNQLLNDPSLVRMAEAPAGCGKSYAFLRAVLNGDRVLFVVPTRRLAMNLISTLQHDMRNKGWSDAKIKNKISLWSSDGRETMKANGVKNVTQKRLFELSELSPLAGGEIVVTTPESLAWLTLDPERSPIKGVSDRSVLDIVQNFNHIVFDEMHTIEKRGLSLSLIVSWLCVQFPQWNSKLSYLSATPIDLTKVFDSFGFKSTDITYISENVTDIDESDSRSGRRVIHGDVKINCYKDTTLSELIIINKDHVLSEISADRQIILIYDQLFDGLSKALPELAHALNVLGLKTFQSLLISSVDDSQKGNASYLGFANGSDKDPNNYPILIATSSIEIGVTFNCRLMFMEPGYSSASMVQRIGRVSRGDFDGSIFMSLKKECLARHIWLKQFEHWVRKHHEHKVSIRDLTDLLSEDLPIKACSPESSLRSTRRRSAPSYGSMSSQAAAIAGLYWAYAEQHIGLQKARKELLHGKVPAIANKMSHLLSIIKRLSNDIEYEDASKNWLTLFEKEVKTLRSIPKTVKVRSTYTDASWKIPRDSLLRDTILLDKYDLIENSKGEMELWIDDPHWRNGLTDDRRSVKSVESLCFPHTAERFPSKKFDLQKNMLSIIDNVLSDEFQPENVIVALEAVRSLALMTGLICIDE</sequence>
<dbReference type="GO" id="GO:0003676">
    <property type="term" value="F:nucleic acid binding"/>
    <property type="evidence" value="ECO:0007669"/>
    <property type="project" value="InterPro"/>
</dbReference>
<protein>
    <submittedName>
        <fullName evidence="2">DEAD/DEAH box helicase</fullName>
    </submittedName>
</protein>
<keyword evidence="2" id="KW-0547">Nucleotide-binding</keyword>
<accession>A0A1T5HVW6</accession>
<dbReference type="InterPro" id="IPR014001">
    <property type="entry name" value="Helicase_ATP-bd"/>
</dbReference>
<feature type="domain" description="Helicase ATP-binding" evidence="1">
    <location>
        <begin position="27"/>
        <end position="229"/>
    </location>
</feature>
<proteinExistence type="predicted"/>
<dbReference type="SUPFAM" id="SSF52540">
    <property type="entry name" value="P-loop containing nucleoside triphosphate hydrolases"/>
    <property type="match status" value="1"/>
</dbReference>
<dbReference type="PROSITE" id="PS51192">
    <property type="entry name" value="HELICASE_ATP_BIND_1"/>
    <property type="match status" value="1"/>
</dbReference>